<feature type="repeat" description="TPR" evidence="7">
    <location>
        <begin position="370"/>
        <end position="403"/>
    </location>
</feature>
<proteinExistence type="predicted"/>
<dbReference type="Pfam" id="PF16822">
    <property type="entry name" value="ALGX"/>
    <property type="match status" value="1"/>
</dbReference>
<evidence type="ECO:0000256" key="5">
    <source>
        <dbReference type="ARBA" id="ARBA00022764"/>
    </source>
</evidence>
<dbReference type="InterPro" id="IPR019734">
    <property type="entry name" value="TPR_rpt"/>
</dbReference>
<dbReference type="GO" id="GO:0042121">
    <property type="term" value="P:alginic acid biosynthetic process"/>
    <property type="evidence" value="ECO:0007669"/>
    <property type="project" value="UniProtKB-UniPathway"/>
</dbReference>
<evidence type="ECO:0000313" key="9">
    <source>
        <dbReference type="EMBL" id="RJF87374.1"/>
    </source>
</evidence>
<evidence type="ECO:0000256" key="4">
    <source>
        <dbReference type="ARBA" id="ARBA00022729"/>
    </source>
</evidence>
<evidence type="ECO:0000256" key="2">
    <source>
        <dbReference type="ARBA" id="ARBA00005182"/>
    </source>
</evidence>
<dbReference type="Proteomes" id="UP000284605">
    <property type="component" value="Unassembled WGS sequence"/>
</dbReference>
<evidence type="ECO:0000259" key="8">
    <source>
        <dbReference type="Pfam" id="PF16822"/>
    </source>
</evidence>
<dbReference type="RefSeq" id="WP_119778017.1">
    <property type="nucleotide sequence ID" value="NZ_QYUK01000011.1"/>
</dbReference>
<dbReference type="InterPro" id="IPR031811">
    <property type="entry name" value="ALGX/ALGJ_SGNH-like"/>
</dbReference>
<evidence type="ECO:0000256" key="1">
    <source>
        <dbReference type="ARBA" id="ARBA00004418"/>
    </source>
</evidence>
<evidence type="ECO:0000313" key="10">
    <source>
        <dbReference type="Proteomes" id="UP000284605"/>
    </source>
</evidence>
<dbReference type="AlphaFoldDB" id="A0A418WBM0"/>
<comment type="caution">
    <text evidence="9">The sequence shown here is derived from an EMBL/GenBank/DDBJ whole genome shotgun (WGS) entry which is preliminary data.</text>
</comment>
<reference evidence="9 10" key="1">
    <citation type="submission" date="2018-09" db="EMBL/GenBank/DDBJ databases">
        <authorList>
            <person name="Zhu H."/>
        </authorList>
    </citation>
    <scope>NUCLEOTIDE SEQUENCE [LARGE SCALE GENOMIC DNA]</scope>
    <source>
        <strain evidence="9 10">K1W22B-8</strain>
    </source>
</reference>
<keyword evidence="3" id="KW-0808">Transferase</keyword>
<comment type="pathway">
    <text evidence="2">Glycan biosynthesis; alginate biosynthesis.</text>
</comment>
<name>A0A418WBM0_9PROT</name>
<accession>A0A418WBM0</accession>
<evidence type="ECO:0000256" key="7">
    <source>
        <dbReference type="PROSITE-ProRule" id="PRU00339"/>
    </source>
</evidence>
<comment type="subcellular location">
    <subcellularLocation>
        <location evidence="1">Periplasm</location>
    </subcellularLocation>
</comment>
<protein>
    <recommendedName>
        <fullName evidence="8">AlgX/AlgJ SGNH hydrolase-like domain-containing protein</fullName>
    </recommendedName>
</protein>
<dbReference type="InterPro" id="IPR011990">
    <property type="entry name" value="TPR-like_helical_dom_sf"/>
</dbReference>
<dbReference type="EMBL" id="QYUK01000011">
    <property type="protein sequence ID" value="RJF87374.1"/>
    <property type="molecule type" value="Genomic_DNA"/>
</dbReference>
<keyword evidence="4" id="KW-0732">Signal</keyword>
<sequence length="487" mass="54835">MTDIPVSMLEGKIGKVALGRGRMFLDEAPGFRARDYYCRYNDWTEVFERGWRDTLPRFAALCKQVGAQLIVIVAPDAHVVHSGDLPEDMPFTEPSIGQQFVDYVNAMGIEAHYPRALLEAALHGPVDVYRRNDTHWSAYGGYIAYRLLMDRITTAKRPHVVGPDDFTYVSKMLMGDLGWTTDPPYLAEKLIPTITNRRSKQPKVRFDESRDTIAVAEIDDPSLPSCVMMRDSFATEMGPFIADSFRRTVFAGVKRQALPELILDERPDVVIIERGERAIANGFVDWNHMTYREIFPEPGKPAAMRLDNEARLLLRDGNYPTAIERSVQAVTMDPTADHYFTLARSYMAAKAPAEAERALLRCVAIDSQRFSFRLHLGIVHLQLARPKEALQNFAHAVVLAPHHPLGYEHFGYAAMQSGDLAGGEYGLTKALGMWPEKSSIHYWLSVVHEQRHRDLPAAIRAMEAALALAPEQANFITRLASLRQRVG</sequence>
<gene>
    <name evidence="9" type="ORF">D3874_10370</name>
</gene>
<dbReference type="UniPathway" id="UPA00286"/>
<keyword evidence="7" id="KW-0802">TPR repeat</keyword>
<dbReference type="Pfam" id="PF13432">
    <property type="entry name" value="TPR_16"/>
    <property type="match status" value="2"/>
</dbReference>
<evidence type="ECO:0000256" key="3">
    <source>
        <dbReference type="ARBA" id="ARBA00022679"/>
    </source>
</evidence>
<dbReference type="GO" id="GO:0042597">
    <property type="term" value="C:periplasmic space"/>
    <property type="evidence" value="ECO:0007669"/>
    <property type="project" value="UniProtKB-SubCell"/>
</dbReference>
<evidence type="ECO:0000256" key="6">
    <source>
        <dbReference type="ARBA" id="ARBA00022841"/>
    </source>
</evidence>
<organism evidence="9 10">
    <name type="scientific">Oleomonas cavernae</name>
    <dbReference type="NCBI Taxonomy" id="2320859"/>
    <lineage>
        <taxon>Bacteria</taxon>
        <taxon>Pseudomonadati</taxon>
        <taxon>Pseudomonadota</taxon>
        <taxon>Alphaproteobacteria</taxon>
        <taxon>Acetobacterales</taxon>
        <taxon>Acetobacteraceae</taxon>
        <taxon>Oleomonas</taxon>
    </lineage>
</organism>
<keyword evidence="5" id="KW-0574">Periplasm</keyword>
<dbReference type="Gene3D" id="1.25.40.10">
    <property type="entry name" value="Tetratricopeptide repeat domain"/>
    <property type="match status" value="1"/>
</dbReference>
<keyword evidence="6" id="KW-0016">Alginate biosynthesis</keyword>
<dbReference type="SUPFAM" id="SSF48452">
    <property type="entry name" value="TPR-like"/>
    <property type="match status" value="1"/>
</dbReference>
<dbReference type="GO" id="GO:0016740">
    <property type="term" value="F:transferase activity"/>
    <property type="evidence" value="ECO:0007669"/>
    <property type="project" value="UniProtKB-KW"/>
</dbReference>
<dbReference type="SMART" id="SM00028">
    <property type="entry name" value="TPR"/>
    <property type="match status" value="2"/>
</dbReference>
<feature type="domain" description="AlgX/AlgJ SGNH hydrolase-like" evidence="8">
    <location>
        <begin position="59"/>
        <end position="201"/>
    </location>
</feature>
<keyword evidence="10" id="KW-1185">Reference proteome</keyword>
<dbReference type="OrthoDB" id="175771at2"/>
<dbReference type="PROSITE" id="PS50005">
    <property type="entry name" value="TPR"/>
    <property type="match status" value="1"/>
</dbReference>